<name>A0A838XUP6_9HYPH</name>
<feature type="chain" id="PRO_5032634670" evidence="2">
    <location>
        <begin position="21"/>
        <end position="359"/>
    </location>
</feature>
<evidence type="ECO:0000256" key="1">
    <source>
        <dbReference type="SAM" id="MobiDB-lite"/>
    </source>
</evidence>
<reference evidence="3 4" key="1">
    <citation type="submission" date="2020-07" db="EMBL/GenBank/DDBJ databases">
        <authorList>
            <person name="Li M."/>
        </authorList>
    </citation>
    <scope>NUCLEOTIDE SEQUENCE [LARGE SCALE GENOMIC DNA]</scope>
    <source>
        <strain evidence="3 4">DSM 23284</strain>
    </source>
</reference>
<evidence type="ECO:0000313" key="3">
    <source>
        <dbReference type="EMBL" id="MBA4610580.1"/>
    </source>
</evidence>
<reference evidence="3 4" key="2">
    <citation type="submission" date="2020-08" db="EMBL/GenBank/DDBJ databases">
        <title>Stappia taiwanensis sp. nov., isolated from a coastal thermal spring.</title>
        <authorList>
            <person name="Kampfer P."/>
        </authorList>
    </citation>
    <scope>NUCLEOTIDE SEQUENCE [LARGE SCALE GENOMIC DNA]</scope>
    <source>
        <strain evidence="3 4">DSM 23284</strain>
    </source>
</reference>
<organism evidence="3 4">
    <name type="scientific">Stappia taiwanensis</name>
    <dbReference type="NCBI Taxonomy" id="992267"/>
    <lineage>
        <taxon>Bacteria</taxon>
        <taxon>Pseudomonadati</taxon>
        <taxon>Pseudomonadota</taxon>
        <taxon>Alphaproteobacteria</taxon>
        <taxon>Hyphomicrobiales</taxon>
        <taxon>Stappiaceae</taxon>
        <taxon>Stappia</taxon>
    </lineage>
</organism>
<dbReference type="EMBL" id="JACEON010000002">
    <property type="protein sequence ID" value="MBA4610580.1"/>
    <property type="molecule type" value="Genomic_DNA"/>
</dbReference>
<evidence type="ECO:0000313" key="4">
    <source>
        <dbReference type="Proteomes" id="UP000559404"/>
    </source>
</evidence>
<comment type="caution">
    <text evidence="3">The sequence shown here is derived from an EMBL/GenBank/DDBJ whole genome shotgun (WGS) entry which is preliminary data.</text>
</comment>
<dbReference type="AlphaFoldDB" id="A0A838XUP6"/>
<sequence>MLLMAAGCLGLVLNGPAALAQVSVVPTAKPDIPSAAPAAPAAEDPLGPLIGGEGAATDLLADQPAEPALDPLLEGLAPDGGVAAVPYAPSSLPETGMPGPQQNLPVYLVARLSDGGPALTDGVAWRVYSDRPGDKGKLELVATAKGGDADFRLAPGNYLVHTGYGFAGRTTRITVGGQPTSQTVLLNAGGMKLDAEFAGHQPIKTGKVVFDIYEREFDSRGERRIVARNIAPGAIVRLNADTYHVVSRYGSVNATVRADIHVEPGKLTEATVYHNAARVTLKLVNQPGGEAIANTAWSILTPGGDVVAEGNGAFPSFVLANGEYQVFARNNAAIYSREFNVVTGRHGEVEVIAQEPLSN</sequence>
<keyword evidence="2" id="KW-0732">Signal</keyword>
<feature type="signal peptide" evidence="2">
    <location>
        <begin position="1"/>
        <end position="20"/>
    </location>
</feature>
<feature type="compositionally biased region" description="Low complexity" evidence="1">
    <location>
        <begin position="32"/>
        <end position="48"/>
    </location>
</feature>
<feature type="region of interest" description="Disordered" evidence="1">
    <location>
        <begin position="32"/>
        <end position="54"/>
    </location>
</feature>
<accession>A0A838XUP6</accession>
<protein>
    <submittedName>
        <fullName evidence="3">Uncharacterized protein</fullName>
    </submittedName>
</protein>
<evidence type="ECO:0000256" key="2">
    <source>
        <dbReference type="SAM" id="SignalP"/>
    </source>
</evidence>
<gene>
    <name evidence="3" type="ORF">H1W37_02850</name>
</gene>
<dbReference type="Proteomes" id="UP000559404">
    <property type="component" value="Unassembled WGS sequence"/>
</dbReference>
<proteinExistence type="predicted"/>
<keyword evidence="4" id="KW-1185">Reference proteome</keyword>